<dbReference type="PROSITE" id="PS50949">
    <property type="entry name" value="HTH_GNTR"/>
    <property type="match status" value="1"/>
</dbReference>
<dbReference type="GO" id="GO:0003700">
    <property type="term" value="F:DNA-binding transcription factor activity"/>
    <property type="evidence" value="ECO:0007669"/>
    <property type="project" value="InterPro"/>
</dbReference>
<evidence type="ECO:0000256" key="2">
    <source>
        <dbReference type="ARBA" id="ARBA00023125"/>
    </source>
</evidence>
<keyword evidence="6" id="KW-1185">Reference proteome</keyword>
<dbReference type="Gene3D" id="3.40.1410.10">
    <property type="entry name" value="Chorismate lyase-like"/>
    <property type="match status" value="1"/>
</dbReference>
<accession>A0A5C5E6E3</accession>
<evidence type="ECO:0000313" key="6">
    <source>
        <dbReference type="Proteomes" id="UP000313395"/>
    </source>
</evidence>
<dbReference type="InterPro" id="IPR036390">
    <property type="entry name" value="WH_DNA-bd_sf"/>
</dbReference>
<evidence type="ECO:0000259" key="4">
    <source>
        <dbReference type="PROSITE" id="PS50949"/>
    </source>
</evidence>
<dbReference type="SMART" id="SM00345">
    <property type="entry name" value="HTH_GNTR"/>
    <property type="match status" value="1"/>
</dbReference>
<dbReference type="CDD" id="cd07377">
    <property type="entry name" value="WHTH_GntR"/>
    <property type="match status" value="1"/>
</dbReference>
<dbReference type="SMART" id="SM00866">
    <property type="entry name" value="UTRA"/>
    <property type="match status" value="1"/>
</dbReference>
<dbReference type="PANTHER" id="PTHR44846:SF1">
    <property type="entry name" value="MANNOSYL-D-GLYCERATE TRANSPORT_METABOLISM SYSTEM REPRESSOR MNGR-RELATED"/>
    <property type="match status" value="1"/>
</dbReference>
<dbReference type="SUPFAM" id="SSF46785">
    <property type="entry name" value="Winged helix' DNA-binding domain"/>
    <property type="match status" value="1"/>
</dbReference>
<dbReference type="Pfam" id="PF00392">
    <property type="entry name" value="GntR"/>
    <property type="match status" value="1"/>
</dbReference>
<reference evidence="5 6" key="1">
    <citation type="submission" date="2019-06" db="EMBL/GenBank/DDBJ databases">
        <title>Description Trichococcus psychrophilus sp. nov., isolated from a cold spring, by genomic and phenotypic analyses.</title>
        <authorList>
            <person name="Zakharyuk A."/>
        </authorList>
    </citation>
    <scope>NUCLEOTIDE SEQUENCE [LARGE SCALE GENOMIC DNA]</scope>
    <source>
        <strain evidence="5 6">SKBG</strain>
    </source>
</reference>
<keyword evidence="3" id="KW-0804">Transcription</keyword>
<dbReference type="InterPro" id="IPR050679">
    <property type="entry name" value="Bact_HTH_transcr_reg"/>
</dbReference>
<dbReference type="InterPro" id="IPR011663">
    <property type="entry name" value="UTRA"/>
</dbReference>
<keyword evidence="1" id="KW-0805">Transcription regulation</keyword>
<dbReference type="Pfam" id="PF07702">
    <property type="entry name" value="UTRA"/>
    <property type="match status" value="1"/>
</dbReference>
<dbReference type="Proteomes" id="UP000313395">
    <property type="component" value="Unassembled WGS sequence"/>
</dbReference>
<dbReference type="PANTHER" id="PTHR44846">
    <property type="entry name" value="MANNOSYL-D-GLYCERATE TRANSPORT/METABOLISM SYSTEM REPRESSOR MNGR-RELATED"/>
    <property type="match status" value="1"/>
</dbReference>
<dbReference type="InterPro" id="IPR036388">
    <property type="entry name" value="WH-like_DNA-bd_sf"/>
</dbReference>
<protein>
    <submittedName>
        <fullName evidence="5">GntR family transcriptional regulator</fullName>
    </submittedName>
</protein>
<evidence type="ECO:0000256" key="3">
    <source>
        <dbReference type="ARBA" id="ARBA00023163"/>
    </source>
</evidence>
<dbReference type="PRINTS" id="PR00035">
    <property type="entry name" value="HTHGNTR"/>
</dbReference>
<evidence type="ECO:0000313" key="5">
    <source>
        <dbReference type="EMBL" id="TNV68078.1"/>
    </source>
</evidence>
<sequence length="242" mass="28080">MLKKNNSTPLYNQLVDVLIEHIKTNLDIDEKMLSEREICLKYDVSRTTVRAALNELEEMGYIFKRHGKGTFVSGLWKEMQNLSEAYSFTEQMKQLGKIPHSQVLSLEYIVANQDLAKNVGIQEGEHVYKMKRLRSADGMPMMYETTFIPAYLFPDLTISKLESMPLYELYPQVYNQDIKYADEEFYASVLQAKESEELGLPAGSACLRIRRTTYSQENKIIEYTLSVARGDQFVYKIRHSKK</sequence>
<gene>
    <name evidence="5" type="ORF">FHK04_12945</name>
</gene>
<dbReference type="InterPro" id="IPR000524">
    <property type="entry name" value="Tscrpt_reg_HTH_GntR"/>
</dbReference>
<dbReference type="GO" id="GO:0045892">
    <property type="term" value="P:negative regulation of DNA-templated transcription"/>
    <property type="evidence" value="ECO:0007669"/>
    <property type="project" value="TreeGrafter"/>
</dbReference>
<dbReference type="SUPFAM" id="SSF64288">
    <property type="entry name" value="Chorismate lyase-like"/>
    <property type="match status" value="1"/>
</dbReference>
<name>A0A5C5E6E3_9LACT</name>
<dbReference type="InterPro" id="IPR028978">
    <property type="entry name" value="Chorismate_lyase_/UTRA_dom_sf"/>
</dbReference>
<feature type="domain" description="HTH gntR-type" evidence="4">
    <location>
        <begin position="8"/>
        <end position="75"/>
    </location>
</feature>
<dbReference type="EMBL" id="VENO01000005">
    <property type="protein sequence ID" value="TNV68078.1"/>
    <property type="molecule type" value="Genomic_DNA"/>
</dbReference>
<dbReference type="GO" id="GO:0003677">
    <property type="term" value="F:DNA binding"/>
    <property type="evidence" value="ECO:0007669"/>
    <property type="project" value="UniProtKB-KW"/>
</dbReference>
<dbReference type="Gene3D" id="1.10.10.10">
    <property type="entry name" value="Winged helix-like DNA-binding domain superfamily/Winged helix DNA-binding domain"/>
    <property type="match status" value="1"/>
</dbReference>
<evidence type="ECO:0000256" key="1">
    <source>
        <dbReference type="ARBA" id="ARBA00023015"/>
    </source>
</evidence>
<proteinExistence type="predicted"/>
<dbReference type="AlphaFoldDB" id="A0A5C5E6E3"/>
<organism evidence="5 6">
    <name type="scientific">Trichococcus shcherbakoviae subsp. psychrophilus</name>
    <dbReference type="NCBI Taxonomy" id="2585775"/>
    <lineage>
        <taxon>Bacteria</taxon>
        <taxon>Bacillati</taxon>
        <taxon>Bacillota</taxon>
        <taxon>Bacilli</taxon>
        <taxon>Lactobacillales</taxon>
        <taxon>Carnobacteriaceae</taxon>
        <taxon>Trichococcus</taxon>
    </lineage>
</organism>
<comment type="caution">
    <text evidence="5">The sequence shown here is derived from an EMBL/GenBank/DDBJ whole genome shotgun (WGS) entry which is preliminary data.</text>
</comment>
<keyword evidence="2" id="KW-0238">DNA-binding</keyword>
<dbReference type="RefSeq" id="WP_086629820.1">
    <property type="nucleotide sequence ID" value="NZ_VENO01000005.1"/>
</dbReference>